<gene>
    <name evidence="8" type="ORF">A3783_16170</name>
</gene>
<dbReference type="RefSeq" id="WP_064506591.1">
    <property type="nucleotide sequence ID" value="NZ_LVVL01000002.1"/>
</dbReference>
<name>A0ABX2V810_9BACL</name>
<protein>
    <recommendedName>
        <fullName evidence="7">Copper resistance protein D domain-containing protein</fullName>
    </recommendedName>
</protein>
<proteinExistence type="predicted"/>
<evidence type="ECO:0000313" key="8">
    <source>
        <dbReference type="EMBL" id="OAN14085.1"/>
    </source>
</evidence>
<evidence type="ECO:0000259" key="7">
    <source>
        <dbReference type="Pfam" id="PF05425"/>
    </source>
</evidence>
<keyword evidence="9" id="KW-1185">Reference proteome</keyword>
<evidence type="ECO:0000256" key="2">
    <source>
        <dbReference type="ARBA" id="ARBA00022475"/>
    </source>
</evidence>
<feature type="transmembrane region" description="Helical" evidence="6">
    <location>
        <begin position="177"/>
        <end position="197"/>
    </location>
</feature>
<evidence type="ECO:0000256" key="6">
    <source>
        <dbReference type="SAM" id="Phobius"/>
    </source>
</evidence>
<dbReference type="InterPro" id="IPR032694">
    <property type="entry name" value="CopC/D"/>
</dbReference>
<dbReference type="PANTHER" id="PTHR34820">
    <property type="entry name" value="INNER MEMBRANE PROTEIN YEBZ"/>
    <property type="match status" value="1"/>
</dbReference>
<comment type="subcellular location">
    <subcellularLocation>
        <location evidence="1">Cell membrane</location>
        <topology evidence="1">Multi-pass membrane protein</topology>
    </subcellularLocation>
</comment>
<feature type="transmembrane region" description="Helical" evidence="6">
    <location>
        <begin position="45"/>
        <end position="66"/>
    </location>
</feature>
<feature type="transmembrane region" description="Helical" evidence="6">
    <location>
        <begin position="141"/>
        <end position="165"/>
    </location>
</feature>
<keyword evidence="5 6" id="KW-0472">Membrane</keyword>
<dbReference type="PANTHER" id="PTHR34820:SF4">
    <property type="entry name" value="INNER MEMBRANE PROTEIN YEBZ"/>
    <property type="match status" value="1"/>
</dbReference>
<dbReference type="Pfam" id="PF05425">
    <property type="entry name" value="CopD"/>
    <property type="match status" value="1"/>
</dbReference>
<evidence type="ECO:0000256" key="5">
    <source>
        <dbReference type="ARBA" id="ARBA00023136"/>
    </source>
</evidence>
<feature type="transmembrane region" description="Helical" evidence="6">
    <location>
        <begin position="312"/>
        <end position="333"/>
    </location>
</feature>
<dbReference type="Proteomes" id="UP000078447">
    <property type="component" value="Unassembled WGS sequence"/>
</dbReference>
<feature type="transmembrane region" description="Helical" evidence="6">
    <location>
        <begin position="6"/>
        <end position="25"/>
    </location>
</feature>
<dbReference type="EMBL" id="LVVL01000002">
    <property type="protein sequence ID" value="OAN14085.1"/>
    <property type="molecule type" value="Genomic_DNA"/>
</dbReference>
<feature type="transmembrane region" description="Helical" evidence="6">
    <location>
        <begin position="217"/>
        <end position="235"/>
    </location>
</feature>
<evidence type="ECO:0000256" key="1">
    <source>
        <dbReference type="ARBA" id="ARBA00004651"/>
    </source>
</evidence>
<evidence type="ECO:0000256" key="4">
    <source>
        <dbReference type="ARBA" id="ARBA00022989"/>
    </source>
</evidence>
<keyword evidence="3 6" id="KW-0812">Transmembrane</keyword>
<feature type="transmembrane region" description="Helical" evidence="6">
    <location>
        <begin position="256"/>
        <end position="273"/>
    </location>
</feature>
<feature type="transmembrane region" description="Helical" evidence="6">
    <location>
        <begin position="78"/>
        <end position="102"/>
    </location>
</feature>
<feature type="transmembrane region" description="Helical" evidence="6">
    <location>
        <begin position="342"/>
        <end position="361"/>
    </location>
</feature>
<evidence type="ECO:0000256" key="3">
    <source>
        <dbReference type="ARBA" id="ARBA00022692"/>
    </source>
</evidence>
<feature type="domain" description="Copper resistance protein D" evidence="7">
    <location>
        <begin position="174"/>
        <end position="270"/>
    </location>
</feature>
<comment type="caution">
    <text evidence="8">The sequence shown here is derived from an EMBL/GenBank/DDBJ whole genome shotgun (WGS) entry which is preliminary data.</text>
</comment>
<keyword evidence="4 6" id="KW-1133">Transmembrane helix</keyword>
<sequence>MTLLYILGDTLLYACFALLIGHFSLQLIPHTYRPDVAFPIRWIRLLILLIPVFFSLSVIRIVLYLQEDIGLWLTLRSVLFTFEAGNALILMTICCILLFLVVRNTSLHSGRLKFALFLLLAMVGTLAWSGHASSITGAEGLLVHTAHALSVFIWTGGLLVLGYSNASNPRWDNVLEWFRPLVTLCFLIILGSGIYLMSVVVKIDDYPNSWILPYGQALLWKHVLILPVLIIGFMNGKWSYASSKQTLKVKQMRMRMEGTLILFIFAATALLGQQEPPHSVEDTLKSSGAGQLSAFVFPNLRFEYSNIEFEPGMTSVLFLVIGLLFGGLVVFLIRKTNESIKTLFLGLGMSVSLFLAFLYSISLTF</sequence>
<feature type="transmembrane region" description="Helical" evidence="6">
    <location>
        <begin position="114"/>
        <end position="135"/>
    </location>
</feature>
<accession>A0ABX2V810</accession>
<dbReference type="InterPro" id="IPR008457">
    <property type="entry name" value="Cu-R_CopD_dom"/>
</dbReference>
<evidence type="ECO:0000313" key="9">
    <source>
        <dbReference type="Proteomes" id="UP000078447"/>
    </source>
</evidence>
<reference evidence="8 9" key="1">
    <citation type="submission" date="2016-03" db="EMBL/GenBank/DDBJ databases">
        <authorList>
            <person name="Cho S.-Y."/>
            <person name="Lim S."/>
            <person name="Kim H."/>
            <person name="Soh E.H."/>
            <person name="Moon J.S."/>
        </authorList>
    </citation>
    <scope>NUCLEOTIDE SEQUENCE [LARGE SCALE GENOMIC DNA]</scope>
    <source>
        <strain evidence="8 9">KCTC 3810</strain>
    </source>
</reference>
<keyword evidence="2" id="KW-1003">Cell membrane</keyword>
<organism evidence="8 9">
    <name type="scientific">Exiguobacterium undae</name>
    <dbReference type="NCBI Taxonomy" id="169177"/>
    <lineage>
        <taxon>Bacteria</taxon>
        <taxon>Bacillati</taxon>
        <taxon>Bacillota</taxon>
        <taxon>Bacilli</taxon>
        <taxon>Bacillales</taxon>
        <taxon>Bacillales Family XII. Incertae Sedis</taxon>
        <taxon>Exiguobacterium</taxon>
    </lineage>
</organism>